<evidence type="ECO:0000259" key="2">
    <source>
        <dbReference type="Pfam" id="PF13723"/>
    </source>
</evidence>
<dbReference type="SUPFAM" id="SSF53901">
    <property type="entry name" value="Thiolase-like"/>
    <property type="match status" value="1"/>
</dbReference>
<feature type="domain" description="Beta-ketoacyl synthase-like N-terminal" evidence="2">
    <location>
        <begin position="50"/>
        <end position="278"/>
    </location>
</feature>
<dbReference type="RefSeq" id="WP_372265244.1">
    <property type="nucleotide sequence ID" value="NZ_JBFRUW010000015.1"/>
</dbReference>
<feature type="region of interest" description="Disordered" evidence="1">
    <location>
        <begin position="227"/>
        <end position="248"/>
    </location>
</feature>
<dbReference type="EMBL" id="JBFRUW010000015">
    <property type="protein sequence ID" value="MFA0567744.1"/>
    <property type="molecule type" value="Genomic_DNA"/>
</dbReference>
<protein>
    <submittedName>
        <fullName evidence="3">Beta-ketoacyl synthase chain length factor</fullName>
    </submittedName>
</protein>
<evidence type="ECO:0000256" key="1">
    <source>
        <dbReference type="SAM" id="MobiDB-lite"/>
    </source>
</evidence>
<gene>
    <name evidence="3" type="ORF">AB4566_05590</name>
</gene>
<dbReference type="InterPro" id="IPR014030">
    <property type="entry name" value="Ketoacyl_synth_N"/>
</dbReference>
<dbReference type="InterPro" id="IPR016039">
    <property type="entry name" value="Thiolase-like"/>
</dbReference>
<reference evidence="3 4" key="1">
    <citation type="journal article" date="2024" name="ISME J.">
        <title>Tailless and filamentous prophages are predominant in marine Vibrio.</title>
        <authorList>
            <person name="Steensen K."/>
            <person name="Seneca J."/>
            <person name="Bartlau N."/>
            <person name="Yu X.A."/>
            <person name="Hussain F.A."/>
            <person name="Polz M.F."/>
        </authorList>
    </citation>
    <scope>NUCLEOTIDE SEQUENCE [LARGE SCALE GENOMIC DNA]</scope>
    <source>
        <strain evidence="3 4">10N.222.51.A1</strain>
    </source>
</reference>
<keyword evidence="4" id="KW-1185">Reference proteome</keyword>
<sequence length="282" mass="31069">MSNPSKIMSFNIEKWAAHAPGLNTKEEWQCWATNINSLCNDENSSNSDESNQSKSITEFKAIPAMMRRRMSVQSKLAVQTALSLLQAQPSTDTDDNSSNTNGIDYLIFASRHGELHRTVGLIQSILEGEDASPMAFSQSVHNTAAGLTTIAAKAPIPLTSIASGQDTFHNALIEAAIYLHEKPNHKVLVVDFDQPLPTIYSEFEDQEFSDYALGLILSSGEQYHLSRSANHQTSVSNSDTHNASVNQQPKPQGIQALKNILSSNDTWNVTGKNQTWHWVKNS</sequence>
<evidence type="ECO:0000313" key="4">
    <source>
        <dbReference type="Proteomes" id="UP001570417"/>
    </source>
</evidence>
<name>A0ABV4N8K4_9VIBR</name>
<organism evidence="3 4">
    <name type="scientific">Vibrio gallaecicus</name>
    <dbReference type="NCBI Taxonomy" id="552386"/>
    <lineage>
        <taxon>Bacteria</taxon>
        <taxon>Pseudomonadati</taxon>
        <taxon>Pseudomonadota</taxon>
        <taxon>Gammaproteobacteria</taxon>
        <taxon>Vibrionales</taxon>
        <taxon>Vibrionaceae</taxon>
        <taxon>Vibrio</taxon>
    </lineage>
</organism>
<accession>A0ABV4N8K4</accession>
<comment type="caution">
    <text evidence="3">The sequence shown here is derived from an EMBL/GenBank/DDBJ whole genome shotgun (WGS) entry which is preliminary data.</text>
</comment>
<evidence type="ECO:0000313" key="3">
    <source>
        <dbReference type="EMBL" id="MFA0567744.1"/>
    </source>
</evidence>
<dbReference type="Pfam" id="PF13723">
    <property type="entry name" value="Ketoacyl-synt_2"/>
    <property type="match status" value="1"/>
</dbReference>
<proteinExistence type="predicted"/>
<dbReference type="Proteomes" id="UP001570417">
    <property type="component" value="Unassembled WGS sequence"/>
</dbReference>